<feature type="region of interest" description="Disordered" evidence="9">
    <location>
        <begin position="154"/>
        <end position="177"/>
    </location>
</feature>
<keyword evidence="3 8" id="KW-0863">Zinc-finger</keyword>
<sequence length="1104" mass="124139">MSAEYSRNVLKIVVAQICQTIGWHSINSTPLEFLVDLLQEYLLRISKLTHQYTEVLGRTEPNLDDLGLTFQYMNIDIQELAEYVKNVDSVQCPIQVPQYPIRRENHLNFLKPGSREVVTRPVHVHEHLPAMYPDTEEEYISDKNESLMNGIADLTSSSGTSSGNSNNASPHRMSPQVVFKRPGDPVSFESPMAKRAKILEEGRPLREISSVMMTTSGFLSPAREGKLPEARTPHQVRSDSPQPSSYPMVPPELKTDKKPKKVVKKGPENRKLDKENKKKKGAKELFKPDKIAESKVKKLVGMKELAKLKPLKLGSGKGQSTTLQELTGSRPPTPKITSPKLTTSSPKSSKTTQPKTKTEKVVDAIEVPPTVEKKEETVDKLPSEPDKQKLNIFKKISKPREEKDKEITEPHKYKDILDSRENSPELIIDVENAEKHVHRNDTDPKGGREEKKTPHTPDVHIQSDSDLADVQSLSSDVYIFDDADISPPGTPSTPKTPELSVPTVPEQKRKKKEKSSKKKEPKLKNPKQCISPKKTKPLNDLAELDIPDRPKTPQAPEPIQPILPITLPFPFFPPFPSAPGLIPPMFPRFSMPLGRGGPGPHPAMPNLPLPPRFTNPPIKPEDFPLSKIKPVEREKPLIPPPAELTPPSILAENEKTEKEKVVERDNKLTKMFKPNKELPFMKVPERILPVGVAPPIMSAPLAPITLTTPSVPIVQMPSSKNLKAEKTEKNDVKSKEHKKEKKDKLKKKKDKKEKHKDKGEKVKEKKEKTEKREKLEKLKEKKEKKEKKKEKDQNKKNMMKEEKNPEAVPKITLKLGTASPRPATPDNAPMKKITIKALVKKPDEEIKREPSPELAKISALVTRPPKQKSASKKTEEGILDGSLALPTDCFSLTSAPLASVPRAKKSNFQNLSQSEPIPSPQFDNPTKLPNPLVPPQQPPYYFHERPVRNITNGFNGTEVKADPVPKKDDAKEDKENGRNVLPTTPTTTVDRGGRQVWICPACGNQDDGSPMIGCDDCDAWYHWVCVGMQVPPAEDEDWYCRFCIAKKELLHDKKKKKRKKKSIKMKKMSMNDVKMQMKPLKTKSIAIKDKTTKSVVKVKTVKKK</sequence>
<feature type="compositionally biased region" description="Basic and acidic residues" evidence="9">
    <location>
        <begin position="371"/>
        <end position="389"/>
    </location>
</feature>
<dbReference type="SMART" id="SM00249">
    <property type="entry name" value="PHD"/>
    <property type="match status" value="1"/>
</dbReference>
<feature type="compositionally biased region" description="Pro residues" evidence="9">
    <location>
        <begin position="599"/>
        <end position="618"/>
    </location>
</feature>
<dbReference type="GO" id="GO:0003743">
    <property type="term" value="F:translation initiation factor activity"/>
    <property type="evidence" value="ECO:0007669"/>
    <property type="project" value="UniProtKB-KW"/>
</dbReference>
<feature type="compositionally biased region" description="Basic residues" evidence="9">
    <location>
        <begin position="735"/>
        <end position="755"/>
    </location>
</feature>
<feature type="compositionally biased region" description="Basic and acidic residues" evidence="9">
    <location>
        <begin position="722"/>
        <end position="734"/>
    </location>
</feature>
<feature type="region of interest" description="Disordered" evidence="9">
    <location>
        <begin position="895"/>
        <end position="987"/>
    </location>
</feature>
<dbReference type="CDD" id="cd15522">
    <property type="entry name" value="PHD_TAF3"/>
    <property type="match status" value="1"/>
</dbReference>
<dbReference type="Proteomes" id="UP000078542">
    <property type="component" value="Unassembled WGS sequence"/>
</dbReference>
<evidence type="ECO:0000256" key="7">
    <source>
        <dbReference type="ARBA" id="ARBA00023242"/>
    </source>
</evidence>
<evidence type="ECO:0000256" key="5">
    <source>
        <dbReference type="ARBA" id="ARBA00023015"/>
    </source>
</evidence>
<keyword evidence="7" id="KW-0539">Nucleus</keyword>
<dbReference type="InterPro" id="IPR019787">
    <property type="entry name" value="Znf_PHD-finger"/>
</dbReference>
<dbReference type="GO" id="GO:0008270">
    <property type="term" value="F:zinc ion binding"/>
    <property type="evidence" value="ECO:0007669"/>
    <property type="project" value="UniProtKB-KW"/>
</dbReference>
<reference evidence="11 12" key="1">
    <citation type="submission" date="2016-03" db="EMBL/GenBank/DDBJ databases">
        <title>Cyphomyrmex costatus WGS genome.</title>
        <authorList>
            <person name="Nygaard S."/>
            <person name="Hu H."/>
            <person name="Boomsma J."/>
            <person name="Zhang G."/>
        </authorList>
    </citation>
    <scope>NUCLEOTIDE SEQUENCE [LARGE SCALE GENOMIC DNA]</scope>
    <source>
        <strain evidence="11">MS0001</strain>
        <tissue evidence="11">Whole body</tissue>
    </source>
</reference>
<keyword evidence="6" id="KW-0804">Transcription</keyword>
<dbReference type="GO" id="GO:0045944">
    <property type="term" value="P:positive regulation of transcription by RNA polymerase II"/>
    <property type="evidence" value="ECO:0007669"/>
    <property type="project" value="TreeGrafter"/>
</dbReference>
<evidence type="ECO:0000313" key="12">
    <source>
        <dbReference type="Proteomes" id="UP000078542"/>
    </source>
</evidence>
<dbReference type="PROSITE" id="PS01359">
    <property type="entry name" value="ZF_PHD_1"/>
    <property type="match status" value="1"/>
</dbReference>
<dbReference type="PANTHER" id="PTHR46452">
    <property type="entry name" value="TRANSCRIPTION INITIATION FACTOR TFIID SUBUNIT 3"/>
    <property type="match status" value="1"/>
</dbReference>
<dbReference type="EMBL" id="LKEX01012869">
    <property type="protein sequence ID" value="KYN50196.1"/>
    <property type="molecule type" value="Genomic_DNA"/>
</dbReference>
<evidence type="ECO:0000256" key="3">
    <source>
        <dbReference type="ARBA" id="ARBA00022771"/>
    </source>
</evidence>
<feature type="compositionally biased region" description="Basic and acidic residues" evidence="9">
    <location>
        <begin position="756"/>
        <end position="805"/>
    </location>
</feature>
<dbReference type="InterPro" id="IPR011011">
    <property type="entry name" value="Znf_FYVE_PHD"/>
</dbReference>
<feature type="compositionally biased region" description="Basic and acidic residues" evidence="9">
    <location>
        <begin position="398"/>
        <end position="423"/>
    </location>
</feature>
<name>A0A151K247_9HYME</name>
<feature type="compositionally biased region" description="Basic and acidic residues" evidence="9">
    <location>
        <begin position="265"/>
        <end position="291"/>
    </location>
</feature>
<dbReference type="Pfam" id="PF00628">
    <property type="entry name" value="PHD"/>
    <property type="match status" value="1"/>
</dbReference>
<evidence type="ECO:0000256" key="9">
    <source>
        <dbReference type="SAM" id="MobiDB-lite"/>
    </source>
</evidence>
<feature type="region of interest" description="Disordered" evidence="9">
    <location>
        <begin position="220"/>
        <end position="291"/>
    </location>
</feature>
<keyword evidence="11" id="KW-0648">Protein biosynthesis</keyword>
<feature type="region of interest" description="Disordered" evidence="9">
    <location>
        <begin position="308"/>
        <end position="561"/>
    </location>
</feature>
<dbReference type="CDD" id="cd22916">
    <property type="entry name" value="HFD_TAF3"/>
    <property type="match status" value="1"/>
</dbReference>
<feature type="compositionally biased region" description="Basic and acidic residues" evidence="9">
    <location>
        <begin position="619"/>
        <end position="636"/>
    </location>
</feature>
<dbReference type="SMART" id="SM00576">
    <property type="entry name" value="BTP"/>
    <property type="match status" value="1"/>
</dbReference>
<feature type="compositionally biased region" description="Polar residues" evidence="9">
    <location>
        <begin position="906"/>
        <end position="924"/>
    </location>
</feature>
<keyword evidence="11" id="KW-0396">Initiation factor</keyword>
<evidence type="ECO:0000256" key="6">
    <source>
        <dbReference type="ARBA" id="ARBA00023163"/>
    </source>
</evidence>
<keyword evidence="12" id="KW-1185">Reference proteome</keyword>
<organism evidence="11 12">
    <name type="scientific">Cyphomyrmex costatus</name>
    <dbReference type="NCBI Taxonomy" id="456900"/>
    <lineage>
        <taxon>Eukaryota</taxon>
        <taxon>Metazoa</taxon>
        <taxon>Ecdysozoa</taxon>
        <taxon>Arthropoda</taxon>
        <taxon>Hexapoda</taxon>
        <taxon>Insecta</taxon>
        <taxon>Pterygota</taxon>
        <taxon>Neoptera</taxon>
        <taxon>Endopterygota</taxon>
        <taxon>Hymenoptera</taxon>
        <taxon>Apocrita</taxon>
        <taxon>Aculeata</taxon>
        <taxon>Formicoidea</taxon>
        <taxon>Formicidae</taxon>
        <taxon>Myrmicinae</taxon>
        <taxon>Cyphomyrmex</taxon>
    </lineage>
</organism>
<dbReference type="Pfam" id="PF07524">
    <property type="entry name" value="Bromo_TP"/>
    <property type="match status" value="1"/>
</dbReference>
<feature type="domain" description="PHD-type" evidence="10">
    <location>
        <begin position="996"/>
        <end position="1046"/>
    </location>
</feature>
<evidence type="ECO:0000313" key="11">
    <source>
        <dbReference type="EMBL" id="KYN50196.1"/>
    </source>
</evidence>
<dbReference type="AlphaFoldDB" id="A0A151K247"/>
<evidence type="ECO:0000256" key="1">
    <source>
        <dbReference type="ARBA" id="ARBA00004123"/>
    </source>
</evidence>
<dbReference type="SUPFAM" id="SSF57903">
    <property type="entry name" value="FYVE/PHD zinc finger"/>
    <property type="match status" value="1"/>
</dbReference>
<dbReference type="InterPro" id="IPR009072">
    <property type="entry name" value="Histone-fold"/>
</dbReference>
<dbReference type="Gene3D" id="1.10.20.10">
    <property type="entry name" value="Histone, subunit A"/>
    <property type="match status" value="1"/>
</dbReference>
<dbReference type="GO" id="GO:0005669">
    <property type="term" value="C:transcription factor TFIID complex"/>
    <property type="evidence" value="ECO:0007669"/>
    <property type="project" value="TreeGrafter"/>
</dbReference>
<dbReference type="PANTHER" id="PTHR46452:SF1">
    <property type="entry name" value="TRANSCRIPTION INITIATION FACTOR TFIID SUBUNIT 3"/>
    <property type="match status" value="1"/>
</dbReference>
<feature type="compositionally biased region" description="Low complexity" evidence="9">
    <location>
        <begin position="155"/>
        <end position="167"/>
    </location>
</feature>
<dbReference type="GO" id="GO:0046982">
    <property type="term" value="F:protein heterodimerization activity"/>
    <property type="evidence" value="ECO:0007669"/>
    <property type="project" value="InterPro"/>
</dbReference>
<feature type="compositionally biased region" description="Basic and acidic residues" evidence="9">
    <location>
        <begin position="432"/>
        <end position="463"/>
    </location>
</feature>
<keyword evidence="5" id="KW-0805">Transcription regulation</keyword>
<proteinExistence type="predicted"/>
<feature type="region of interest" description="Disordered" evidence="9">
    <location>
        <begin position="843"/>
        <end position="875"/>
    </location>
</feature>
<feature type="compositionally biased region" description="Basic and acidic residues" evidence="9">
    <location>
        <begin position="652"/>
        <end position="662"/>
    </location>
</feature>
<feature type="region of interest" description="Disordered" evidence="9">
    <location>
        <begin position="708"/>
        <end position="831"/>
    </location>
</feature>
<dbReference type="InterPro" id="IPR006565">
    <property type="entry name" value="BTP"/>
</dbReference>
<comment type="subcellular location">
    <subcellularLocation>
        <location evidence="1">Nucleus</location>
    </subcellularLocation>
</comment>
<dbReference type="STRING" id="456900.A0A151K247"/>
<evidence type="ECO:0000256" key="2">
    <source>
        <dbReference type="ARBA" id="ARBA00022723"/>
    </source>
</evidence>
<feature type="compositionally biased region" description="Polar residues" evidence="9">
    <location>
        <begin position="708"/>
        <end position="721"/>
    </location>
</feature>
<evidence type="ECO:0000256" key="8">
    <source>
        <dbReference type="PROSITE-ProRule" id="PRU00146"/>
    </source>
</evidence>
<dbReference type="Gene3D" id="3.30.40.10">
    <property type="entry name" value="Zinc/RING finger domain, C3HC4 (zinc finger)"/>
    <property type="match status" value="1"/>
</dbReference>
<feature type="compositionally biased region" description="Basic residues" evidence="9">
    <location>
        <begin position="508"/>
        <end position="525"/>
    </location>
</feature>
<dbReference type="PROSITE" id="PS50016">
    <property type="entry name" value="ZF_PHD_2"/>
    <property type="match status" value="1"/>
</dbReference>
<keyword evidence="4" id="KW-0862">Zinc</keyword>
<protein>
    <submittedName>
        <fullName evidence="11">Transcription initiation factor TFIID subunit 3</fullName>
    </submittedName>
</protein>
<evidence type="ECO:0000259" key="10">
    <source>
        <dbReference type="PROSITE" id="PS50016"/>
    </source>
</evidence>
<feature type="compositionally biased region" description="Basic and acidic residues" evidence="9">
    <location>
        <begin position="959"/>
        <end position="977"/>
    </location>
</feature>
<feature type="compositionally biased region" description="Basic and acidic residues" evidence="9">
    <location>
        <begin position="223"/>
        <end position="232"/>
    </location>
</feature>
<feature type="compositionally biased region" description="Low complexity" evidence="9">
    <location>
        <begin position="335"/>
        <end position="355"/>
    </location>
</feature>
<dbReference type="InterPro" id="IPR001965">
    <property type="entry name" value="Znf_PHD"/>
</dbReference>
<comment type="caution">
    <text evidence="11">The sequence shown here is derived from an EMBL/GenBank/DDBJ whole genome shotgun (WGS) entry which is preliminary data.</text>
</comment>
<dbReference type="GO" id="GO:0002039">
    <property type="term" value="F:p53 binding"/>
    <property type="evidence" value="ECO:0007669"/>
    <property type="project" value="TreeGrafter"/>
</dbReference>
<feature type="region of interest" description="Disordered" evidence="9">
    <location>
        <begin position="593"/>
        <end position="662"/>
    </location>
</feature>
<keyword evidence="2" id="KW-0479">Metal-binding</keyword>
<gene>
    <name evidence="11" type="ORF">ALC62_03825</name>
</gene>
<dbReference type="InterPro" id="IPR013083">
    <property type="entry name" value="Znf_RING/FYVE/PHD"/>
</dbReference>
<accession>A0A151K247</accession>
<dbReference type="InterPro" id="IPR019786">
    <property type="entry name" value="Zinc_finger_PHD-type_CS"/>
</dbReference>
<evidence type="ECO:0000256" key="4">
    <source>
        <dbReference type="ARBA" id="ARBA00022833"/>
    </source>
</evidence>